<gene>
    <name evidence="1" type="ORF">BSTOLATCC_MIC9506</name>
</gene>
<name>A0AAU9IIR5_9CILI</name>
<comment type="caution">
    <text evidence="1">The sequence shown here is derived from an EMBL/GenBank/DDBJ whole genome shotgun (WGS) entry which is preliminary data.</text>
</comment>
<dbReference type="Proteomes" id="UP001162131">
    <property type="component" value="Unassembled WGS sequence"/>
</dbReference>
<proteinExistence type="predicted"/>
<accession>A0AAU9IIR5</accession>
<evidence type="ECO:0000313" key="2">
    <source>
        <dbReference type="Proteomes" id="UP001162131"/>
    </source>
</evidence>
<organism evidence="1 2">
    <name type="scientific">Blepharisma stoltei</name>
    <dbReference type="NCBI Taxonomy" id="1481888"/>
    <lineage>
        <taxon>Eukaryota</taxon>
        <taxon>Sar</taxon>
        <taxon>Alveolata</taxon>
        <taxon>Ciliophora</taxon>
        <taxon>Postciliodesmatophora</taxon>
        <taxon>Heterotrichea</taxon>
        <taxon>Heterotrichida</taxon>
        <taxon>Blepharismidae</taxon>
        <taxon>Blepharisma</taxon>
    </lineage>
</organism>
<sequence length="284" mass="33181">MLSQNFEPFNLSSDSSINFPLEFKESLIRLDDIFDTDPQNQVAEKVEFQLMKKRSKFKEISNDELLSSKSIPNEFFPPQQNIDFDNRQELHTINANRGNQRYRNILSKLNQRRSEEHKLQANQIPTNVQEIHSQADNDPQASRNIRLSTVYTNPSIDSFKVFSNFSNETEPISPVYAFDLDRIQLTNGNQETNTNLYVDHQDTEPNIPVFKFEKFIQKYNQPVAIYCDKCCQNTQVQISFRLKSLGFWKTLGFVFQAFRCCSGHSLKQYQEVVYRCIKCKSVIS</sequence>
<dbReference type="AlphaFoldDB" id="A0AAU9IIR5"/>
<keyword evidence="2" id="KW-1185">Reference proteome</keyword>
<evidence type="ECO:0008006" key="3">
    <source>
        <dbReference type="Google" id="ProtNLM"/>
    </source>
</evidence>
<protein>
    <recommendedName>
        <fullName evidence="3">LITAF domain-containing protein</fullName>
    </recommendedName>
</protein>
<evidence type="ECO:0000313" key="1">
    <source>
        <dbReference type="EMBL" id="CAG9313701.1"/>
    </source>
</evidence>
<reference evidence="1" key="1">
    <citation type="submission" date="2021-09" db="EMBL/GenBank/DDBJ databases">
        <authorList>
            <consortium name="AG Swart"/>
            <person name="Singh M."/>
            <person name="Singh A."/>
            <person name="Seah K."/>
            <person name="Emmerich C."/>
        </authorList>
    </citation>
    <scope>NUCLEOTIDE SEQUENCE</scope>
    <source>
        <strain evidence="1">ATCC30299</strain>
    </source>
</reference>
<dbReference type="EMBL" id="CAJZBQ010000011">
    <property type="protein sequence ID" value="CAG9313701.1"/>
    <property type="molecule type" value="Genomic_DNA"/>
</dbReference>